<dbReference type="AlphaFoldDB" id="A0A1I2SBC1"/>
<keyword evidence="1" id="KW-0812">Transmembrane</keyword>
<keyword evidence="1" id="KW-1133">Transmembrane helix</keyword>
<dbReference type="RefSeq" id="WP_091969733.1">
    <property type="nucleotide sequence ID" value="NZ_FOPM01000004.1"/>
</dbReference>
<protein>
    <recommendedName>
        <fullName evidence="4">Zinc-ribbon domain-containing protein</fullName>
    </recommendedName>
</protein>
<accession>A0A1I2SBC1</accession>
<feature type="transmembrane region" description="Helical" evidence="1">
    <location>
        <begin position="55"/>
        <end position="78"/>
    </location>
</feature>
<evidence type="ECO:0000313" key="3">
    <source>
        <dbReference type="Proteomes" id="UP000199229"/>
    </source>
</evidence>
<reference evidence="3" key="1">
    <citation type="submission" date="2016-10" db="EMBL/GenBank/DDBJ databases">
        <authorList>
            <person name="Varghese N."/>
            <person name="Submissions S."/>
        </authorList>
    </citation>
    <scope>NUCLEOTIDE SEQUENCE [LARGE SCALE GENOMIC DNA]</scope>
    <source>
        <strain evidence="3">Gh-105</strain>
    </source>
</reference>
<name>A0A1I2SBC1_9HYPH</name>
<evidence type="ECO:0000313" key="2">
    <source>
        <dbReference type="EMBL" id="SFG50142.1"/>
    </source>
</evidence>
<evidence type="ECO:0000256" key="1">
    <source>
        <dbReference type="SAM" id="Phobius"/>
    </source>
</evidence>
<keyword evidence="1" id="KW-0472">Membrane</keyword>
<dbReference type="EMBL" id="FOPM01000004">
    <property type="protein sequence ID" value="SFG50142.1"/>
    <property type="molecule type" value="Genomic_DNA"/>
</dbReference>
<proteinExistence type="predicted"/>
<organism evidence="2 3">
    <name type="scientific">Methylobacterium gossipiicola</name>
    <dbReference type="NCBI Taxonomy" id="582675"/>
    <lineage>
        <taxon>Bacteria</taxon>
        <taxon>Pseudomonadati</taxon>
        <taxon>Pseudomonadota</taxon>
        <taxon>Alphaproteobacteria</taxon>
        <taxon>Hyphomicrobiales</taxon>
        <taxon>Methylobacteriaceae</taxon>
        <taxon>Methylobacterium</taxon>
    </lineage>
</organism>
<dbReference type="OrthoDB" id="8685152at2"/>
<dbReference type="Proteomes" id="UP000199229">
    <property type="component" value="Unassembled WGS sequence"/>
</dbReference>
<keyword evidence="3" id="KW-1185">Reference proteome</keyword>
<gene>
    <name evidence="2" type="ORF">SAMN05192565_104152</name>
</gene>
<sequence length="81" mass="8025">MALIPCPACTHRMSIRALACPACGHPGPDTSPRGGGGGTVRMLGQVAGTYLSTTALTGLALGSVMFASVAAVLITLILSGR</sequence>
<evidence type="ECO:0008006" key="4">
    <source>
        <dbReference type="Google" id="ProtNLM"/>
    </source>
</evidence>
<dbReference type="STRING" id="582675.SAMN05192565_104152"/>